<dbReference type="EMBL" id="CP035704">
    <property type="protein sequence ID" value="QBB70622.1"/>
    <property type="molecule type" value="Genomic_DNA"/>
</dbReference>
<name>A0A411HJC0_9GAMM</name>
<accession>A0A411HJC0</accession>
<gene>
    <name evidence="1" type="ORF">ELE36_09725</name>
</gene>
<dbReference type="KEGG" id="xbc:ELE36_09725"/>
<reference evidence="1 2" key="1">
    <citation type="submission" date="2019-01" db="EMBL/GenBank/DDBJ databases">
        <title>Pseudolysobacter antarctica gen. nov., sp. nov., isolated from Fildes Peninsula, Antarctica.</title>
        <authorList>
            <person name="Wei Z."/>
            <person name="Peng F."/>
        </authorList>
    </citation>
    <scope>NUCLEOTIDE SEQUENCE [LARGE SCALE GENOMIC DNA]</scope>
    <source>
        <strain evidence="1 2">AQ6-296</strain>
    </source>
</reference>
<organism evidence="1 2">
    <name type="scientific">Pseudolysobacter antarcticus</name>
    <dbReference type="NCBI Taxonomy" id="2511995"/>
    <lineage>
        <taxon>Bacteria</taxon>
        <taxon>Pseudomonadati</taxon>
        <taxon>Pseudomonadota</taxon>
        <taxon>Gammaproteobacteria</taxon>
        <taxon>Lysobacterales</taxon>
        <taxon>Rhodanobacteraceae</taxon>
        <taxon>Pseudolysobacter</taxon>
    </lineage>
</organism>
<keyword evidence="2" id="KW-1185">Reference proteome</keyword>
<sequence>MKKDEFPMLSMSFGVPSDPADIYCEDWDRTPSWHWSFWPRWWDGLTYHMMYRVPSTTKGEGEVDIIFVNFTDDDLVIQRRVATPGQDAADIAKTIADKWAALANGAMPAHVARIAVERLTDWITEWRERNFSYYMAGLGG</sequence>
<dbReference type="RefSeq" id="WP_129832879.1">
    <property type="nucleotide sequence ID" value="NZ_CP035704.1"/>
</dbReference>
<proteinExistence type="predicted"/>
<protein>
    <submittedName>
        <fullName evidence="1">Uncharacterized protein</fullName>
    </submittedName>
</protein>
<evidence type="ECO:0000313" key="1">
    <source>
        <dbReference type="EMBL" id="QBB70622.1"/>
    </source>
</evidence>
<dbReference type="Proteomes" id="UP000291562">
    <property type="component" value="Chromosome"/>
</dbReference>
<evidence type="ECO:0000313" key="2">
    <source>
        <dbReference type="Proteomes" id="UP000291562"/>
    </source>
</evidence>
<dbReference type="AlphaFoldDB" id="A0A411HJC0"/>